<keyword evidence="1" id="KW-0347">Helicase</keyword>
<comment type="similarity">
    <text evidence="1">Belongs to the helicase family.</text>
</comment>
<keyword evidence="1" id="KW-0234">DNA repair</keyword>
<feature type="region of interest" description="Disordered" evidence="2">
    <location>
        <begin position="986"/>
        <end position="1010"/>
    </location>
</feature>
<proteinExistence type="inferred from homology"/>
<accession>A0A8H5ERU1</accession>
<comment type="caution">
    <text evidence="6">The sequence shown here is derived from an EMBL/GenBank/DDBJ whole genome shotgun (WGS) entry which is preliminary data.</text>
</comment>
<protein>
    <recommendedName>
        <fullName evidence="1">ATP-dependent DNA helicase</fullName>
        <ecNumber evidence="1">5.6.2.3</ecNumber>
    </recommendedName>
</protein>
<evidence type="ECO:0000259" key="5">
    <source>
        <dbReference type="Pfam" id="PF20209"/>
    </source>
</evidence>
<dbReference type="InterPro" id="IPR025476">
    <property type="entry name" value="Helitron_helicase-like"/>
</dbReference>
<dbReference type="InterPro" id="IPR027417">
    <property type="entry name" value="P-loop_NTPase"/>
</dbReference>
<evidence type="ECO:0000313" key="7">
    <source>
        <dbReference type="Proteomes" id="UP000567179"/>
    </source>
</evidence>
<keyword evidence="1" id="KW-0547">Nucleotide-binding</keyword>
<evidence type="ECO:0000259" key="3">
    <source>
        <dbReference type="Pfam" id="PF05970"/>
    </source>
</evidence>
<dbReference type="PANTHER" id="PTHR47642">
    <property type="entry name" value="ATP-DEPENDENT DNA HELICASE"/>
    <property type="match status" value="1"/>
</dbReference>
<name>A0A8H5ERU1_9AGAR</name>
<feature type="domain" description="DNA helicase Pif1-like DEAD-box helicase" evidence="3">
    <location>
        <begin position="1177"/>
        <end position="1395"/>
    </location>
</feature>
<keyword evidence="1" id="KW-0378">Hydrolase</keyword>
<keyword evidence="1" id="KW-0067">ATP-binding</keyword>
<dbReference type="OrthoDB" id="432234at2759"/>
<feature type="domain" description="Helitron helicase-like" evidence="4">
    <location>
        <begin position="293"/>
        <end position="513"/>
    </location>
</feature>
<dbReference type="GO" id="GO:0006281">
    <property type="term" value="P:DNA repair"/>
    <property type="evidence" value="ECO:0007669"/>
    <property type="project" value="UniProtKB-KW"/>
</dbReference>
<comment type="cofactor">
    <cofactor evidence="1">
        <name>Mg(2+)</name>
        <dbReference type="ChEBI" id="CHEBI:18420"/>
    </cofactor>
</comment>
<dbReference type="Gene3D" id="3.40.50.300">
    <property type="entry name" value="P-loop containing nucleotide triphosphate hydrolases"/>
    <property type="match status" value="1"/>
</dbReference>
<sequence>MPKFALANDLYAALGAMPVESRAAFEEATILDRKLVCRARCNNICCKFVKDDASNPHHSSHSTLSRARLGVKGNVMVVPLDTIRMNAVVPPPISSIKDTICAVFVGTSKPSQKDIMTSKYSPVLVRRSRVKAMLQFLLQFNPYYNPINGGISYSEENLNALFPLHSDEDVPTSVEVGYIDASKAETISSAEYAPRADSADVTDQDNAFLMENVGYTDGDNSYANYLSMKALALDRCRKGMPFLMAGSQDGMVGDFNNPCILTWLFPHLDPWGLIGFFHPGRRIKLTMQEQLTHLLLSDNRRFQSDPEFAFVFYNVIRKLQVSQSIRFSVSPKVHRALATQLIALEADVLGNLGKKLSKNPNYRPITDDERTAFDVMSRISMVARHIPGSNGHKVLLRNQIRALISNQGTPTLFITLNPSDVDNPIVRLLSGDDIQLEDIQRGEDMSSWDRRLLAARHPAECAQFFHLVITKFIDIVLGFRSGRSKSGIFGICDAYFGTVEAQGKGTLHCHMLIWLRGHLPPGELRTQMTASTEYRDRVFRWVESVVRCEFPVQSHHGTVDVFQAQPQQMIKHRDLGDPNPGVIPTPSTVGIAATTDLEDFWTNYNLHIHQLLHKYNWHIHGAVCWKYLRNGEPKNDQTCRLRMNGIVREHSVMDDETGALMLRRHHPWIASYNDAITFMLKCNTDLKFIGSGRAARDLVFYVTDYVTKPTLPVHAGMAALQYAVKKIDENMAASTKGLTSSLSSGAVITAVNSMMGRHEISHPQVMSYLIGGGDHYTSHKFIVLQWSRICAYVNLQMATSEDAPASDTGLDGEGPDLDLDIRADSITISDQRMDYMYRNTAVEFDSLCLYDFVSYTAKAIIPYKIRSTKPPEEIAGSFCSGQHPQHDTHHLTQRQVPHVPVLLGPPISNPNRSNAIRENWAKEVLVLFKPWRSVADLRGDHDTWEGAYTENEDQLSDRHRCIISNMNAFSESVDARGEAPLRFRGAESDVHHDSTFSGNDETAGNAHMDDGTYEEDDSVTEFDDVFLCTSTASQYTTNLDLFVTQRVGPEVIPYLDRCHNGPPATIHTTNDIPLATQLDINDLPGVSEHKAVMSEQKKKRMHDGDSSFDLDEDQGSHNHVTIRNIIHARLRRQRIEIMTLQPERQFPSLALQENEDEDDAVRRIMQWVIDEMNLESNPEQLRAFMMIADHLAKGSSEQLLMYVSGVGGTGKSHVINSVVKLFEAFGCRDLLALGAPTGIAAVLIGGQTLHSLALLNPSGKAGKIERLTQIWKAKRCLIIDEVSMIGAKFLSQFSNRLREAKTGGGDTVLSPFGGVNVVFMGDFGQLKPPVQAALYSHMITKSPSFLTASSVDGIGAINGVLVWRQVTKVIELLKNQRQADDPVYAQFLLRLRKGECILPKPPSISGDWEYLKTRLLNRLNDQTLRSFRDAPFVVGNKAVRDALNAKLIMYHSKRMGQEVCIYHSIDTVSRVNVPARIQKRLWSLKSSENNEAFGRLPIFPGMKVMITENLAFGHGIVNGSEGVVQSIKYNEDGFGIRTAVVAYVHIPGSGMNLPGLDEDVVPIFPVSTRIDFKFDIKRGISCSGFTRKQLPFVPGYAYTDFKSQGRTLTRVIVDIATAKGQGAYVMLSRVKSLDGLAILRWFPAAKVYTRLPAELRDELARIQTLL</sequence>
<dbReference type="InterPro" id="IPR010285">
    <property type="entry name" value="DNA_helicase_pif1-like_DEAD"/>
</dbReference>
<evidence type="ECO:0000313" key="6">
    <source>
        <dbReference type="EMBL" id="KAF5310090.1"/>
    </source>
</evidence>
<dbReference type="GO" id="GO:0005524">
    <property type="term" value="F:ATP binding"/>
    <property type="evidence" value="ECO:0007669"/>
    <property type="project" value="UniProtKB-KW"/>
</dbReference>
<gene>
    <name evidence="6" type="ORF">D9619_010532</name>
</gene>
<dbReference type="GO" id="GO:0016787">
    <property type="term" value="F:hydrolase activity"/>
    <property type="evidence" value="ECO:0007669"/>
    <property type="project" value="UniProtKB-KW"/>
</dbReference>
<organism evidence="6 7">
    <name type="scientific">Psilocybe cf. subviscida</name>
    <dbReference type="NCBI Taxonomy" id="2480587"/>
    <lineage>
        <taxon>Eukaryota</taxon>
        <taxon>Fungi</taxon>
        <taxon>Dikarya</taxon>
        <taxon>Basidiomycota</taxon>
        <taxon>Agaricomycotina</taxon>
        <taxon>Agaricomycetes</taxon>
        <taxon>Agaricomycetidae</taxon>
        <taxon>Agaricales</taxon>
        <taxon>Agaricineae</taxon>
        <taxon>Strophariaceae</taxon>
        <taxon>Psilocybe</taxon>
    </lineage>
</organism>
<dbReference type="InterPro" id="IPR051055">
    <property type="entry name" value="PIF1_helicase"/>
</dbReference>
<dbReference type="InterPro" id="IPR046700">
    <property type="entry name" value="DUF6570"/>
</dbReference>
<dbReference type="SUPFAM" id="SSF52540">
    <property type="entry name" value="P-loop containing nucleoside triphosphate hydrolases"/>
    <property type="match status" value="2"/>
</dbReference>
<dbReference type="GO" id="GO:0006310">
    <property type="term" value="P:DNA recombination"/>
    <property type="evidence" value="ECO:0007669"/>
    <property type="project" value="UniProtKB-KW"/>
</dbReference>
<dbReference type="Pfam" id="PF20209">
    <property type="entry name" value="DUF6570"/>
    <property type="match status" value="1"/>
</dbReference>
<dbReference type="EC" id="5.6.2.3" evidence="1"/>
<comment type="catalytic activity">
    <reaction evidence="1">
        <text>ATP + H2O = ADP + phosphate + H(+)</text>
        <dbReference type="Rhea" id="RHEA:13065"/>
        <dbReference type="ChEBI" id="CHEBI:15377"/>
        <dbReference type="ChEBI" id="CHEBI:15378"/>
        <dbReference type="ChEBI" id="CHEBI:30616"/>
        <dbReference type="ChEBI" id="CHEBI:43474"/>
        <dbReference type="ChEBI" id="CHEBI:456216"/>
        <dbReference type="EC" id="5.6.2.3"/>
    </reaction>
</comment>
<feature type="domain" description="DUF6570" evidence="5">
    <location>
        <begin position="1"/>
        <end position="159"/>
    </location>
</feature>
<dbReference type="Pfam" id="PF05970">
    <property type="entry name" value="PIF1"/>
    <property type="match status" value="1"/>
</dbReference>
<reference evidence="6 7" key="1">
    <citation type="journal article" date="2020" name="ISME J.">
        <title>Uncovering the hidden diversity of litter-decomposition mechanisms in mushroom-forming fungi.</title>
        <authorList>
            <person name="Floudas D."/>
            <person name="Bentzer J."/>
            <person name="Ahren D."/>
            <person name="Johansson T."/>
            <person name="Persson P."/>
            <person name="Tunlid A."/>
        </authorList>
    </citation>
    <scope>NUCLEOTIDE SEQUENCE [LARGE SCALE GENOMIC DNA]</scope>
    <source>
        <strain evidence="6 7">CBS 101986</strain>
    </source>
</reference>
<dbReference type="Proteomes" id="UP000567179">
    <property type="component" value="Unassembled WGS sequence"/>
</dbReference>
<dbReference type="Pfam" id="PF14214">
    <property type="entry name" value="Helitron_like_N"/>
    <property type="match status" value="1"/>
</dbReference>
<keyword evidence="1" id="KW-0233">DNA recombination</keyword>
<feature type="region of interest" description="Disordered" evidence="2">
    <location>
        <begin position="1094"/>
        <end position="1114"/>
    </location>
</feature>
<dbReference type="EMBL" id="JAACJJ010000058">
    <property type="protein sequence ID" value="KAF5310090.1"/>
    <property type="molecule type" value="Genomic_DNA"/>
</dbReference>
<dbReference type="GO" id="GO:0043139">
    <property type="term" value="F:5'-3' DNA helicase activity"/>
    <property type="evidence" value="ECO:0007669"/>
    <property type="project" value="UniProtKB-EC"/>
</dbReference>
<keyword evidence="7" id="KW-1185">Reference proteome</keyword>
<keyword evidence="1" id="KW-0227">DNA damage</keyword>
<evidence type="ECO:0000256" key="2">
    <source>
        <dbReference type="SAM" id="MobiDB-lite"/>
    </source>
</evidence>
<evidence type="ECO:0000259" key="4">
    <source>
        <dbReference type="Pfam" id="PF14214"/>
    </source>
</evidence>
<evidence type="ECO:0000256" key="1">
    <source>
        <dbReference type="RuleBase" id="RU363044"/>
    </source>
</evidence>
<dbReference type="GO" id="GO:0000723">
    <property type="term" value="P:telomere maintenance"/>
    <property type="evidence" value="ECO:0007669"/>
    <property type="project" value="InterPro"/>
</dbReference>